<dbReference type="Gene3D" id="1.20.1560.10">
    <property type="entry name" value="ABC transporter type 1, transmembrane domain"/>
    <property type="match status" value="1"/>
</dbReference>
<feature type="transmembrane region" description="Helical" evidence="9">
    <location>
        <begin position="82"/>
        <end position="107"/>
    </location>
</feature>
<proteinExistence type="predicted"/>
<evidence type="ECO:0000256" key="8">
    <source>
        <dbReference type="ARBA" id="ARBA00023136"/>
    </source>
</evidence>
<keyword evidence="13" id="KW-1185">Reference proteome</keyword>
<dbReference type="InterPro" id="IPR017871">
    <property type="entry name" value="ABC_transporter-like_CS"/>
</dbReference>
<evidence type="ECO:0000313" key="12">
    <source>
        <dbReference type="EMBL" id="SEH50596.1"/>
    </source>
</evidence>
<dbReference type="SUPFAM" id="SSF52540">
    <property type="entry name" value="P-loop containing nucleoside triphosphate hydrolases"/>
    <property type="match status" value="1"/>
</dbReference>
<feature type="transmembrane region" description="Helical" evidence="9">
    <location>
        <begin position="28"/>
        <end position="45"/>
    </location>
</feature>
<evidence type="ECO:0000313" key="13">
    <source>
        <dbReference type="Proteomes" id="UP000198555"/>
    </source>
</evidence>
<dbReference type="Pfam" id="PF00005">
    <property type="entry name" value="ABC_tran"/>
    <property type="match status" value="1"/>
</dbReference>
<dbReference type="EMBL" id="FNWX01000008">
    <property type="protein sequence ID" value="SEH50596.1"/>
    <property type="molecule type" value="Genomic_DNA"/>
</dbReference>
<feature type="transmembrane region" description="Helical" evidence="9">
    <location>
        <begin position="309"/>
        <end position="329"/>
    </location>
</feature>
<keyword evidence="5" id="KW-0547">Nucleotide-binding</keyword>
<dbReference type="Pfam" id="PF00664">
    <property type="entry name" value="ABC_membrane"/>
    <property type="match status" value="1"/>
</dbReference>
<dbReference type="STRING" id="420404.SAMN05421793_10834"/>
<dbReference type="PANTHER" id="PTHR43394:SF1">
    <property type="entry name" value="ATP-BINDING CASSETTE SUB-FAMILY B MEMBER 10, MITOCHONDRIAL"/>
    <property type="match status" value="1"/>
</dbReference>
<feature type="transmembrane region" description="Helical" evidence="9">
    <location>
        <begin position="271"/>
        <end position="297"/>
    </location>
</feature>
<gene>
    <name evidence="12" type="ORF">SAMN05421793_10834</name>
</gene>
<dbReference type="InterPro" id="IPR036640">
    <property type="entry name" value="ABC1_TM_sf"/>
</dbReference>
<dbReference type="InterPro" id="IPR003593">
    <property type="entry name" value="AAA+_ATPase"/>
</dbReference>
<dbReference type="InterPro" id="IPR027417">
    <property type="entry name" value="P-loop_NTPase"/>
</dbReference>
<keyword evidence="4 9" id="KW-0812">Transmembrane</keyword>
<evidence type="ECO:0000256" key="9">
    <source>
        <dbReference type="SAM" id="Phobius"/>
    </source>
</evidence>
<evidence type="ECO:0000256" key="3">
    <source>
        <dbReference type="ARBA" id="ARBA00022475"/>
    </source>
</evidence>
<dbReference type="GO" id="GO:0005886">
    <property type="term" value="C:plasma membrane"/>
    <property type="evidence" value="ECO:0007669"/>
    <property type="project" value="UniProtKB-SubCell"/>
</dbReference>
<dbReference type="GO" id="GO:0015421">
    <property type="term" value="F:ABC-type oligopeptide transporter activity"/>
    <property type="evidence" value="ECO:0007669"/>
    <property type="project" value="TreeGrafter"/>
</dbReference>
<evidence type="ECO:0000256" key="2">
    <source>
        <dbReference type="ARBA" id="ARBA00022448"/>
    </source>
</evidence>
<evidence type="ECO:0000259" key="11">
    <source>
        <dbReference type="PROSITE" id="PS50929"/>
    </source>
</evidence>
<keyword evidence="3" id="KW-1003">Cell membrane</keyword>
<name>A0A1H6IU45_9FLAO</name>
<dbReference type="AlphaFoldDB" id="A0A1H6IU45"/>
<evidence type="ECO:0000256" key="1">
    <source>
        <dbReference type="ARBA" id="ARBA00004651"/>
    </source>
</evidence>
<organism evidence="12 13">
    <name type="scientific">Epilithonimonas hominis</name>
    <dbReference type="NCBI Taxonomy" id="420404"/>
    <lineage>
        <taxon>Bacteria</taxon>
        <taxon>Pseudomonadati</taxon>
        <taxon>Bacteroidota</taxon>
        <taxon>Flavobacteriia</taxon>
        <taxon>Flavobacteriales</taxon>
        <taxon>Weeksellaceae</taxon>
        <taxon>Chryseobacterium group</taxon>
        <taxon>Epilithonimonas</taxon>
    </lineage>
</organism>
<feature type="domain" description="ABC transmembrane type-1" evidence="11">
    <location>
        <begin position="30"/>
        <end position="332"/>
    </location>
</feature>
<feature type="transmembrane region" description="Helical" evidence="9">
    <location>
        <begin position="190"/>
        <end position="208"/>
    </location>
</feature>
<dbReference type="PROSITE" id="PS00211">
    <property type="entry name" value="ABC_TRANSPORTER_1"/>
    <property type="match status" value="1"/>
</dbReference>
<evidence type="ECO:0000256" key="7">
    <source>
        <dbReference type="ARBA" id="ARBA00022989"/>
    </source>
</evidence>
<dbReference type="SUPFAM" id="SSF90123">
    <property type="entry name" value="ABC transporter transmembrane region"/>
    <property type="match status" value="1"/>
</dbReference>
<dbReference type="Proteomes" id="UP000198555">
    <property type="component" value="Unassembled WGS sequence"/>
</dbReference>
<dbReference type="FunFam" id="3.40.50.300:FF:000221">
    <property type="entry name" value="Multidrug ABC transporter ATP-binding protein"/>
    <property type="match status" value="1"/>
</dbReference>
<keyword evidence="6 12" id="KW-0067">ATP-binding</keyword>
<evidence type="ECO:0000256" key="4">
    <source>
        <dbReference type="ARBA" id="ARBA00022692"/>
    </source>
</evidence>
<dbReference type="InterPro" id="IPR039421">
    <property type="entry name" value="Type_1_exporter"/>
</dbReference>
<keyword evidence="8 9" id="KW-0472">Membrane</keyword>
<dbReference type="CDD" id="cd18541">
    <property type="entry name" value="ABC_6TM_TmrB_like"/>
    <property type="match status" value="1"/>
</dbReference>
<keyword evidence="2" id="KW-0813">Transport</keyword>
<evidence type="ECO:0000256" key="6">
    <source>
        <dbReference type="ARBA" id="ARBA00022840"/>
    </source>
</evidence>
<feature type="domain" description="ABC transporter" evidence="10">
    <location>
        <begin position="364"/>
        <end position="573"/>
    </location>
</feature>
<keyword evidence="7 9" id="KW-1133">Transmembrane helix</keyword>
<evidence type="ECO:0000259" key="10">
    <source>
        <dbReference type="PROSITE" id="PS50893"/>
    </source>
</evidence>
<sequence length="573" mass="65871">MQCLWKIKAKEMKALKTLNPYFWKHRMLLFWGFLFIILSNFFTIYKIQYIGQTINIIEKNYSTLKLSADAGLIDNVRNNWTYFRVIFINSGILIGCSLLSGFFTFMMRQTIIVASRRIEYELKNKIYRHYQELSVTDYKKTTIGDLLNRLSEDVVAIRMYLGPGVMYVVNLIILLIITSIYMFMTDLQMTLWTLIPLPILSYGIYKVSDIINKKSKVMQKSQSAISTFVQDSFSGIRVIKFFSKERYIEKNYGIKVKDYQDKALDLARTEAYFFTIIIFVIGLLNVAILVIGGQKYIDGEMSVGTIADFFMYINILIFPFSMLGWVTSVNQRAEASMQRVNEFLDMKSEIINTNHDIYPIKGEIEFRNVSYTYPNTGIKAIDNLSFVIDAGKSLAIMGKTGSGKSTIAQLLCRLIDPDEGEILIDGKNLKNHNLHLYREQIGYTPQESYLFSDTIENNIGFAIDNPSHNLVVEMAKKADVHKNIEEFKDQYNTLVGERGVMLSGGQKQRICIARAMIKQPNILIFDDCLSALDTETEENILRNIDKDIKTTTSIIITHRESSAKRADQILYLN</sequence>
<dbReference type="PROSITE" id="PS50929">
    <property type="entry name" value="ABC_TM1F"/>
    <property type="match status" value="1"/>
</dbReference>
<feature type="transmembrane region" description="Helical" evidence="9">
    <location>
        <begin position="165"/>
        <end position="184"/>
    </location>
</feature>
<protein>
    <submittedName>
        <fullName evidence="12">ATP-binding cassette, subfamily B</fullName>
    </submittedName>
</protein>
<dbReference type="InterPro" id="IPR003439">
    <property type="entry name" value="ABC_transporter-like_ATP-bd"/>
</dbReference>
<comment type="subcellular location">
    <subcellularLocation>
        <location evidence="1">Cell membrane</location>
        <topology evidence="1">Multi-pass membrane protein</topology>
    </subcellularLocation>
</comment>
<evidence type="ECO:0000256" key="5">
    <source>
        <dbReference type="ARBA" id="ARBA00022741"/>
    </source>
</evidence>
<dbReference type="GO" id="GO:0005524">
    <property type="term" value="F:ATP binding"/>
    <property type="evidence" value="ECO:0007669"/>
    <property type="project" value="UniProtKB-KW"/>
</dbReference>
<accession>A0A1H6IU45</accession>
<reference evidence="13" key="1">
    <citation type="submission" date="2016-10" db="EMBL/GenBank/DDBJ databases">
        <authorList>
            <person name="Varghese N."/>
            <person name="Submissions S."/>
        </authorList>
    </citation>
    <scope>NUCLEOTIDE SEQUENCE [LARGE SCALE GENOMIC DNA]</scope>
    <source>
        <strain evidence="13">DSM 19326</strain>
    </source>
</reference>
<dbReference type="SMART" id="SM00382">
    <property type="entry name" value="AAA"/>
    <property type="match status" value="1"/>
</dbReference>
<dbReference type="GO" id="GO:0016887">
    <property type="term" value="F:ATP hydrolysis activity"/>
    <property type="evidence" value="ECO:0007669"/>
    <property type="project" value="InterPro"/>
</dbReference>
<dbReference type="PROSITE" id="PS50893">
    <property type="entry name" value="ABC_TRANSPORTER_2"/>
    <property type="match status" value="1"/>
</dbReference>
<dbReference type="InterPro" id="IPR011527">
    <property type="entry name" value="ABC1_TM_dom"/>
</dbReference>
<dbReference type="PANTHER" id="PTHR43394">
    <property type="entry name" value="ATP-DEPENDENT PERMEASE MDL1, MITOCHONDRIAL"/>
    <property type="match status" value="1"/>
</dbReference>
<dbReference type="Gene3D" id="3.40.50.300">
    <property type="entry name" value="P-loop containing nucleotide triphosphate hydrolases"/>
    <property type="match status" value="1"/>
</dbReference>